<dbReference type="OrthoDB" id="2334596at2759"/>
<evidence type="ECO:0000313" key="2">
    <source>
        <dbReference type="EMBL" id="CAG8577013.1"/>
    </source>
</evidence>
<proteinExistence type="predicted"/>
<keyword evidence="1" id="KW-0472">Membrane</keyword>
<feature type="transmembrane region" description="Helical" evidence="1">
    <location>
        <begin position="15"/>
        <end position="34"/>
    </location>
</feature>
<dbReference type="EMBL" id="CAJVPI010000847">
    <property type="protein sequence ID" value="CAG8577013.1"/>
    <property type="molecule type" value="Genomic_DNA"/>
</dbReference>
<keyword evidence="1" id="KW-1133">Transmembrane helix</keyword>
<evidence type="ECO:0000313" key="3">
    <source>
        <dbReference type="Proteomes" id="UP000789739"/>
    </source>
</evidence>
<feature type="transmembrane region" description="Helical" evidence="1">
    <location>
        <begin position="116"/>
        <end position="134"/>
    </location>
</feature>
<feature type="transmembrane region" description="Helical" evidence="1">
    <location>
        <begin position="166"/>
        <end position="183"/>
    </location>
</feature>
<feature type="transmembrane region" description="Helical" evidence="1">
    <location>
        <begin position="74"/>
        <end position="96"/>
    </location>
</feature>
<dbReference type="AlphaFoldDB" id="A0A9N9BVN3"/>
<keyword evidence="1" id="KW-0812">Transmembrane</keyword>
<gene>
    <name evidence="2" type="ORF">PBRASI_LOCUS6415</name>
</gene>
<accession>A0A9N9BVN3</accession>
<keyword evidence="3" id="KW-1185">Reference proteome</keyword>
<protein>
    <submittedName>
        <fullName evidence="2">3834_t:CDS:1</fullName>
    </submittedName>
</protein>
<organism evidence="2 3">
    <name type="scientific">Paraglomus brasilianum</name>
    <dbReference type="NCBI Taxonomy" id="144538"/>
    <lineage>
        <taxon>Eukaryota</taxon>
        <taxon>Fungi</taxon>
        <taxon>Fungi incertae sedis</taxon>
        <taxon>Mucoromycota</taxon>
        <taxon>Glomeromycotina</taxon>
        <taxon>Glomeromycetes</taxon>
        <taxon>Paraglomerales</taxon>
        <taxon>Paraglomeraceae</taxon>
        <taxon>Paraglomus</taxon>
    </lineage>
</organism>
<name>A0A9N9BVN3_9GLOM</name>
<sequence length="360" mass="41117">MSEILYDVYDTPIELSLGGTFIATSILFTMYSLFHMAILRSTASKYYLFPMVNLLLFICEILTLIKFVAPVTRIWMTVARCGIFIILRPAILYLAFLRCQAVYAPCRKQSRFHYSVIAAAALQLTSLFIASTQYSKTCSSQNNVCTTDDWEIIYHINDVATPAFRFYYIMLEGIFLVVVFGTFRRSNLSEDPQIIHHRRFQTFFFCLDLLFLTFSSLYHLLCVFKTVDVSYETPEMFSIAFTVLCMTEFGLIIPKLFKSVRTRDIELRNHLPPKKADSISDELVSNIGGVVLGEDEEKQLDSVESKEDGSDVKEAHKINEQGNVSLATTYNTNDTSFVSSGSEYDLATRDVSSMRLEREM</sequence>
<comment type="caution">
    <text evidence="2">The sequence shown here is derived from an EMBL/GenBank/DDBJ whole genome shotgun (WGS) entry which is preliminary data.</text>
</comment>
<feature type="transmembrane region" description="Helical" evidence="1">
    <location>
        <begin position="236"/>
        <end position="257"/>
    </location>
</feature>
<reference evidence="2" key="1">
    <citation type="submission" date="2021-06" db="EMBL/GenBank/DDBJ databases">
        <authorList>
            <person name="Kallberg Y."/>
            <person name="Tangrot J."/>
            <person name="Rosling A."/>
        </authorList>
    </citation>
    <scope>NUCLEOTIDE SEQUENCE</scope>
    <source>
        <strain evidence="2">BR232B</strain>
    </source>
</reference>
<feature type="transmembrane region" description="Helical" evidence="1">
    <location>
        <begin position="203"/>
        <end position="221"/>
    </location>
</feature>
<evidence type="ECO:0000256" key="1">
    <source>
        <dbReference type="SAM" id="Phobius"/>
    </source>
</evidence>
<dbReference type="Proteomes" id="UP000789739">
    <property type="component" value="Unassembled WGS sequence"/>
</dbReference>
<feature type="transmembrane region" description="Helical" evidence="1">
    <location>
        <begin position="46"/>
        <end position="68"/>
    </location>
</feature>